<gene>
    <name evidence="2" type="ORF">A3A71_01265</name>
</gene>
<proteinExistence type="predicted"/>
<dbReference type="STRING" id="1797471.A3A71_01265"/>
<feature type="transmembrane region" description="Helical" evidence="1">
    <location>
        <begin position="54"/>
        <end position="73"/>
    </location>
</feature>
<dbReference type="AlphaFoldDB" id="A0A1F5EB78"/>
<sequence>MVDDQLKIEEFKINWTEIVERVKILHGLITLAVILMTVFLISGVFLFGRLTTEGFSWYLLLIPVVFACLTFNYQANQMTMEAVAGYARSVYSGWDKYYGSHKQRYQLTSFLKVLPLLLPLLIPFFVAPEILSLQILRWVDLALLALVIFNFRYKLSRP</sequence>
<evidence type="ECO:0000313" key="2">
    <source>
        <dbReference type="EMBL" id="OGD64667.1"/>
    </source>
</evidence>
<comment type="caution">
    <text evidence="2">The sequence shown here is derived from an EMBL/GenBank/DDBJ whole genome shotgun (WGS) entry which is preliminary data.</text>
</comment>
<keyword evidence="1" id="KW-1133">Transmembrane helix</keyword>
<protein>
    <submittedName>
        <fullName evidence="2">Uncharacterized protein</fullName>
    </submittedName>
</protein>
<feature type="transmembrane region" description="Helical" evidence="1">
    <location>
        <begin position="134"/>
        <end position="153"/>
    </location>
</feature>
<feature type="transmembrane region" description="Helical" evidence="1">
    <location>
        <begin position="24"/>
        <end position="48"/>
    </location>
</feature>
<organism evidence="2 3">
    <name type="scientific">Candidatus Berkelbacteria bacterium RIFCSPLOWO2_01_FULL_50_28</name>
    <dbReference type="NCBI Taxonomy" id="1797471"/>
    <lineage>
        <taxon>Bacteria</taxon>
        <taxon>Candidatus Berkelbacteria</taxon>
    </lineage>
</organism>
<keyword evidence="1" id="KW-0812">Transmembrane</keyword>
<keyword evidence="1" id="KW-0472">Membrane</keyword>
<reference evidence="2 3" key="1">
    <citation type="journal article" date="2016" name="Nat. Commun.">
        <title>Thousands of microbial genomes shed light on interconnected biogeochemical processes in an aquifer system.</title>
        <authorList>
            <person name="Anantharaman K."/>
            <person name="Brown C.T."/>
            <person name="Hug L.A."/>
            <person name="Sharon I."/>
            <person name="Castelle C.J."/>
            <person name="Probst A.J."/>
            <person name="Thomas B.C."/>
            <person name="Singh A."/>
            <person name="Wilkins M.J."/>
            <person name="Karaoz U."/>
            <person name="Brodie E.L."/>
            <person name="Williams K.H."/>
            <person name="Hubbard S.S."/>
            <person name="Banfield J.F."/>
        </authorList>
    </citation>
    <scope>NUCLEOTIDE SEQUENCE [LARGE SCALE GENOMIC DNA]</scope>
</reference>
<feature type="transmembrane region" description="Helical" evidence="1">
    <location>
        <begin position="110"/>
        <end position="128"/>
    </location>
</feature>
<dbReference type="Proteomes" id="UP000177481">
    <property type="component" value="Unassembled WGS sequence"/>
</dbReference>
<name>A0A1F5EB78_9BACT</name>
<dbReference type="EMBL" id="MEZX01000002">
    <property type="protein sequence ID" value="OGD64667.1"/>
    <property type="molecule type" value="Genomic_DNA"/>
</dbReference>
<accession>A0A1F5EB78</accession>
<evidence type="ECO:0000256" key="1">
    <source>
        <dbReference type="SAM" id="Phobius"/>
    </source>
</evidence>
<evidence type="ECO:0000313" key="3">
    <source>
        <dbReference type="Proteomes" id="UP000177481"/>
    </source>
</evidence>